<keyword evidence="1" id="KW-1133">Transmembrane helix</keyword>
<dbReference type="AlphaFoldDB" id="A0A329MN82"/>
<feature type="transmembrane region" description="Helical" evidence="1">
    <location>
        <begin position="145"/>
        <end position="166"/>
    </location>
</feature>
<organism evidence="3 4">
    <name type="scientific">Paenibacillus contaminans</name>
    <dbReference type="NCBI Taxonomy" id="450362"/>
    <lineage>
        <taxon>Bacteria</taxon>
        <taxon>Bacillati</taxon>
        <taxon>Bacillota</taxon>
        <taxon>Bacilli</taxon>
        <taxon>Bacillales</taxon>
        <taxon>Paenibacillaceae</taxon>
        <taxon>Paenibacillus</taxon>
    </lineage>
</organism>
<dbReference type="SMART" id="SM00267">
    <property type="entry name" value="GGDEF"/>
    <property type="match status" value="1"/>
</dbReference>
<gene>
    <name evidence="3" type="ORF">DQG23_20430</name>
</gene>
<evidence type="ECO:0000256" key="1">
    <source>
        <dbReference type="SAM" id="Phobius"/>
    </source>
</evidence>
<evidence type="ECO:0000259" key="2">
    <source>
        <dbReference type="PROSITE" id="PS50887"/>
    </source>
</evidence>
<dbReference type="OrthoDB" id="9759607at2"/>
<accession>A0A329MN82</accession>
<feature type="transmembrane region" description="Helical" evidence="1">
    <location>
        <begin position="101"/>
        <end position="125"/>
    </location>
</feature>
<feature type="domain" description="GGDEF" evidence="2">
    <location>
        <begin position="379"/>
        <end position="503"/>
    </location>
</feature>
<dbReference type="PROSITE" id="PS50887">
    <property type="entry name" value="GGDEF"/>
    <property type="match status" value="1"/>
</dbReference>
<feature type="transmembrane region" description="Helical" evidence="1">
    <location>
        <begin position="205"/>
        <end position="221"/>
    </location>
</feature>
<dbReference type="InterPro" id="IPR043128">
    <property type="entry name" value="Rev_trsase/Diguanyl_cyclase"/>
</dbReference>
<dbReference type="RefSeq" id="WP_113032727.1">
    <property type="nucleotide sequence ID" value="NZ_QMFB01000012.1"/>
</dbReference>
<dbReference type="Gene3D" id="3.30.450.20">
    <property type="entry name" value="PAS domain"/>
    <property type="match status" value="1"/>
</dbReference>
<dbReference type="CDD" id="cd01949">
    <property type="entry name" value="GGDEF"/>
    <property type="match status" value="1"/>
</dbReference>
<proteinExistence type="predicted"/>
<name>A0A329MN82_9BACL</name>
<dbReference type="InterPro" id="IPR000160">
    <property type="entry name" value="GGDEF_dom"/>
</dbReference>
<feature type="transmembrane region" description="Helical" evidence="1">
    <location>
        <begin position="6"/>
        <end position="25"/>
    </location>
</feature>
<reference evidence="3 4" key="1">
    <citation type="journal article" date="2009" name="Int. J. Syst. Evol. Microbiol.">
        <title>Paenibacillus contaminans sp. nov., isolated from a contaminated laboratory plate.</title>
        <authorList>
            <person name="Chou J.H."/>
            <person name="Lee J.H."/>
            <person name="Lin M.C."/>
            <person name="Chang P.S."/>
            <person name="Arun A.B."/>
            <person name="Young C.C."/>
            <person name="Chen W.M."/>
        </authorList>
    </citation>
    <scope>NUCLEOTIDE SEQUENCE [LARGE SCALE GENOMIC DNA]</scope>
    <source>
        <strain evidence="3 4">CKOBP-6</strain>
    </source>
</reference>
<protein>
    <recommendedName>
        <fullName evidence="2">GGDEF domain-containing protein</fullName>
    </recommendedName>
</protein>
<keyword evidence="1" id="KW-0812">Transmembrane</keyword>
<dbReference type="PANTHER" id="PTHR46663">
    <property type="entry name" value="DIGUANYLATE CYCLASE DGCT-RELATED"/>
    <property type="match status" value="1"/>
</dbReference>
<dbReference type="Pfam" id="PF00990">
    <property type="entry name" value="GGDEF"/>
    <property type="match status" value="1"/>
</dbReference>
<dbReference type="InterPro" id="IPR035965">
    <property type="entry name" value="PAS-like_dom_sf"/>
</dbReference>
<dbReference type="InterPro" id="IPR029787">
    <property type="entry name" value="Nucleotide_cyclase"/>
</dbReference>
<dbReference type="SUPFAM" id="SSF55785">
    <property type="entry name" value="PYP-like sensor domain (PAS domain)"/>
    <property type="match status" value="1"/>
</dbReference>
<comment type="caution">
    <text evidence="3">The sequence shown here is derived from an EMBL/GenBank/DDBJ whole genome shotgun (WGS) entry which is preliminary data.</text>
</comment>
<dbReference type="SUPFAM" id="SSF55073">
    <property type="entry name" value="Nucleotide cyclase"/>
    <property type="match status" value="1"/>
</dbReference>
<dbReference type="Pfam" id="PF13188">
    <property type="entry name" value="PAS_8"/>
    <property type="match status" value="1"/>
</dbReference>
<feature type="transmembrane region" description="Helical" evidence="1">
    <location>
        <begin position="178"/>
        <end position="199"/>
    </location>
</feature>
<evidence type="ECO:0000313" key="4">
    <source>
        <dbReference type="Proteomes" id="UP000250369"/>
    </source>
</evidence>
<feature type="transmembrane region" description="Helical" evidence="1">
    <location>
        <begin position="68"/>
        <end position="89"/>
    </location>
</feature>
<dbReference type="EMBL" id="QMFB01000012">
    <property type="protein sequence ID" value="RAV19367.1"/>
    <property type="molecule type" value="Genomic_DNA"/>
</dbReference>
<sequence length="503" mass="58737">MNLKEAFILLFTHGIPILFFTYMATDVLLRNKKKTEHILLSLISLCYLLLFAEEYIRNQVSIDYSPILSALWLSSVGIAIPGLGFHFLVKFTRLETKLPRFVYPYVFYLPLIFIFMNLVTGAKWISAQQFVQMGMWKLPVYNAGYYQAMSVSIMINFSYLIPLLIAKSKSDTLEQRTIYNHLIFGVVVSVIGHIIFGYFNFEDSLPPYPYLYSGVIWCYFLRHTMKRHDFLNLYDKRYEKLFNMNPDAILLIDRMQTVKDANPRAIQLFRSFELEFAQFFNLLDPIIKERMQAKLEIDHYETDISHNNKRLFLLVNADYVWVDNEQHVLLILRDISVQKRHQEEVKFLAYHDPLTRLPNRRYFHEKLEEALQEAERHNQTLALLLIDLDKIKLLNDTRGHLAGDETLKYAAQIIKEAVEDCGVAARMGGDEFILFIANSPSYEEVERKIEHMQEKFSKYISKYGALPVGMSIGVSRYPTDGVEGQALINIADNAMYEMKRSRA</sequence>
<keyword evidence="4" id="KW-1185">Reference proteome</keyword>
<dbReference type="InterPro" id="IPR052163">
    <property type="entry name" value="DGC-Regulatory_Protein"/>
</dbReference>
<evidence type="ECO:0000313" key="3">
    <source>
        <dbReference type="EMBL" id="RAV19367.1"/>
    </source>
</evidence>
<keyword evidence="1" id="KW-0472">Membrane</keyword>
<dbReference type="NCBIfam" id="TIGR00254">
    <property type="entry name" value="GGDEF"/>
    <property type="match status" value="1"/>
</dbReference>
<dbReference type="Proteomes" id="UP000250369">
    <property type="component" value="Unassembled WGS sequence"/>
</dbReference>
<dbReference type="Gene3D" id="3.30.70.270">
    <property type="match status" value="1"/>
</dbReference>
<dbReference type="InterPro" id="IPR000014">
    <property type="entry name" value="PAS"/>
</dbReference>
<dbReference type="PANTHER" id="PTHR46663:SF2">
    <property type="entry name" value="GGDEF DOMAIN-CONTAINING PROTEIN"/>
    <property type="match status" value="1"/>
</dbReference>